<dbReference type="PANTHER" id="PTHR35742">
    <property type="entry name" value="THYLAKOID LUMENAL 16.5 KDA PROTEIN, CHLOROPLASTIC"/>
    <property type="match status" value="1"/>
</dbReference>
<keyword evidence="3" id="KW-1185">Reference proteome</keyword>
<dbReference type="Proteomes" id="UP001293593">
    <property type="component" value="Unassembled WGS sequence"/>
</dbReference>
<gene>
    <name evidence="2" type="ORF">QN277_006995</name>
</gene>
<dbReference type="GO" id="GO:0010206">
    <property type="term" value="P:photosystem II repair"/>
    <property type="evidence" value="ECO:0007669"/>
    <property type="project" value="InterPro"/>
</dbReference>
<name>A0AAE1IV09_9FABA</name>
<dbReference type="InterPro" id="IPR049072">
    <property type="entry name" value="MPH2_C"/>
</dbReference>
<dbReference type="Pfam" id="PF20675">
    <property type="entry name" value="MPH2"/>
    <property type="match status" value="1"/>
</dbReference>
<evidence type="ECO:0000313" key="2">
    <source>
        <dbReference type="EMBL" id="KAK4257402.1"/>
    </source>
</evidence>
<dbReference type="PANTHER" id="PTHR35742:SF1">
    <property type="entry name" value="THYLAKOID LUMENAL 16.5 KDA PROTEIN, CHLOROPLASTIC"/>
    <property type="match status" value="1"/>
</dbReference>
<evidence type="ECO:0000313" key="3">
    <source>
        <dbReference type="Proteomes" id="UP001293593"/>
    </source>
</evidence>
<dbReference type="AlphaFoldDB" id="A0AAE1IV09"/>
<proteinExistence type="predicted"/>
<accession>A0AAE1IV09</accession>
<reference evidence="2" key="1">
    <citation type="submission" date="2023-10" db="EMBL/GenBank/DDBJ databases">
        <title>Chromosome-level genome of the transformable northern wattle, Acacia crassicarpa.</title>
        <authorList>
            <person name="Massaro I."/>
            <person name="Sinha N.R."/>
            <person name="Poethig S."/>
            <person name="Leichty A.R."/>
        </authorList>
    </citation>
    <scope>NUCLEOTIDE SEQUENCE</scope>
    <source>
        <strain evidence="2">Acra3RX</strain>
        <tissue evidence="2">Leaf</tissue>
    </source>
</reference>
<protein>
    <recommendedName>
        <fullName evidence="1">Maintenance of Photosystem II under High light 2 C-terminal domain-containing protein</fullName>
    </recommendedName>
</protein>
<sequence length="239" mass="25676">MATNFLSTAANLILPPSSSSSPSPSPSSSSSASSFFAYGYPIKCNFKRQTILCKSVNHLPAAALHGPIVTKRTLSLSFLTSFVLSFSGKGSSDANAAILEAEDDEELLEKVKRDRRKRLERQGVINSSKKETEYLQNVVYNLSKVGQAIENNDLTTASSVLGGSTNTEWVQNANIALNKLSSSAEEKDAVDIFNSSLATLISSVSKNDVESSKLAFVSSASAFEKWTTMTGLFEQLKGL</sequence>
<dbReference type="InterPro" id="IPR038862">
    <property type="entry name" value="MPH2"/>
</dbReference>
<dbReference type="EMBL" id="JAWXYG010000012">
    <property type="protein sequence ID" value="KAK4257402.1"/>
    <property type="molecule type" value="Genomic_DNA"/>
</dbReference>
<feature type="domain" description="Maintenance of Photosystem II under High light 2 C-terminal" evidence="1">
    <location>
        <begin position="134"/>
        <end position="239"/>
    </location>
</feature>
<organism evidence="2 3">
    <name type="scientific">Acacia crassicarpa</name>
    <name type="common">northern wattle</name>
    <dbReference type="NCBI Taxonomy" id="499986"/>
    <lineage>
        <taxon>Eukaryota</taxon>
        <taxon>Viridiplantae</taxon>
        <taxon>Streptophyta</taxon>
        <taxon>Embryophyta</taxon>
        <taxon>Tracheophyta</taxon>
        <taxon>Spermatophyta</taxon>
        <taxon>Magnoliopsida</taxon>
        <taxon>eudicotyledons</taxon>
        <taxon>Gunneridae</taxon>
        <taxon>Pentapetalae</taxon>
        <taxon>rosids</taxon>
        <taxon>fabids</taxon>
        <taxon>Fabales</taxon>
        <taxon>Fabaceae</taxon>
        <taxon>Caesalpinioideae</taxon>
        <taxon>mimosoid clade</taxon>
        <taxon>Acacieae</taxon>
        <taxon>Acacia</taxon>
    </lineage>
</organism>
<comment type="caution">
    <text evidence="2">The sequence shown here is derived from an EMBL/GenBank/DDBJ whole genome shotgun (WGS) entry which is preliminary data.</text>
</comment>
<evidence type="ECO:0000259" key="1">
    <source>
        <dbReference type="Pfam" id="PF20675"/>
    </source>
</evidence>